<feature type="transmembrane region" description="Helical" evidence="7">
    <location>
        <begin position="69"/>
        <end position="95"/>
    </location>
</feature>
<dbReference type="Pfam" id="PF00528">
    <property type="entry name" value="BPD_transp_1"/>
    <property type="match status" value="1"/>
</dbReference>
<keyword evidence="4 7" id="KW-0812">Transmembrane</keyword>
<evidence type="ECO:0000259" key="8">
    <source>
        <dbReference type="PROSITE" id="PS50928"/>
    </source>
</evidence>
<dbReference type="AlphaFoldDB" id="A0A8A7KB49"/>
<feature type="domain" description="ABC transmembrane type-1" evidence="8">
    <location>
        <begin position="70"/>
        <end position="261"/>
    </location>
</feature>
<dbReference type="CDD" id="cd06261">
    <property type="entry name" value="TM_PBP2"/>
    <property type="match status" value="1"/>
</dbReference>
<dbReference type="KEGG" id="ifn:GM661_04610"/>
<evidence type="ECO:0000256" key="3">
    <source>
        <dbReference type="ARBA" id="ARBA00022475"/>
    </source>
</evidence>
<dbReference type="InterPro" id="IPR000515">
    <property type="entry name" value="MetI-like"/>
</dbReference>
<evidence type="ECO:0000313" key="9">
    <source>
        <dbReference type="EMBL" id="QTL97315.1"/>
    </source>
</evidence>
<protein>
    <submittedName>
        <fullName evidence="9">ABC transporter permease subunit</fullName>
    </submittedName>
</protein>
<dbReference type="SUPFAM" id="SSF161098">
    <property type="entry name" value="MetI-like"/>
    <property type="match status" value="1"/>
</dbReference>
<keyword evidence="6 7" id="KW-0472">Membrane</keyword>
<organism evidence="9 10">
    <name type="scientific">Iocasia fonsfrigidae</name>
    <dbReference type="NCBI Taxonomy" id="2682810"/>
    <lineage>
        <taxon>Bacteria</taxon>
        <taxon>Bacillati</taxon>
        <taxon>Bacillota</taxon>
        <taxon>Clostridia</taxon>
        <taxon>Halanaerobiales</taxon>
        <taxon>Halanaerobiaceae</taxon>
        <taxon>Iocasia</taxon>
    </lineage>
</organism>
<dbReference type="RefSeq" id="WP_230868945.1">
    <property type="nucleotide sequence ID" value="NZ_CP046640.1"/>
</dbReference>
<name>A0A8A7KB49_9FIRM</name>
<keyword evidence="10" id="KW-1185">Reference proteome</keyword>
<dbReference type="InterPro" id="IPR050901">
    <property type="entry name" value="BP-dep_ABC_trans_perm"/>
</dbReference>
<dbReference type="InterPro" id="IPR035906">
    <property type="entry name" value="MetI-like_sf"/>
</dbReference>
<dbReference type="EMBL" id="CP046640">
    <property type="protein sequence ID" value="QTL97315.1"/>
    <property type="molecule type" value="Genomic_DNA"/>
</dbReference>
<evidence type="ECO:0000256" key="7">
    <source>
        <dbReference type="RuleBase" id="RU363032"/>
    </source>
</evidence>
<proteinExistence type="inferred from homology"/>
<dbReference type="PANTHER" id="PTHR32243">
    <property type="entry name" value="MALTOSE TRANSPORT SYSTEM PERMEASE-RELATED"/>
    <property type="match status" value="1"/>
</dbReference>
<feature type="transmembrane region" description="Helical" evidence="7">
    <location>
        <begin position="141"/>
        <end position="161"/>
    </location>
</feature>
<dbReference type="PROSITE" id="PS50928">
    <property type="entry name" value="ABC_TM1"/>
    <property type="match status" value="1"/>
</dbReference>
<keyword evidence="3" id="KW-1003">Cell membrane</keyword>
<reference evidence="9" key="1">
    <citation type="submission" date="2019-12" db="EMBL/GenBank/DDBJ databases">
        <authorList>
            <person name="zhang j."/>
            <person name="sun C.M."/>
        </authorList>
    </citation>
    <scope>NUCLEOTIDE SEQUENCE</scope>
    <source>
        <strain evidence="9">NS-1</strain>
    </source>
</reference>
<evidence type="ECO:0000256" key="2">
    <source>
        <dbReference type="ARBA" id="ARBA00022448"/>
    </source>
</evidence>
<feature type="transmembrane region" description="Helical" evidence="7">
    <location>
        <begin position="107"/>
        <end position="129"/>
    </location>
</feature>
<comment type="subcellular location">
    <subcellularLocation>
        <location evidence="1 7">Cell membrane</location>
        <topology evidence="1 7">Multi-pass membrane protein</topology>
    </subcellularLocation>
</comment>
<evidence type="ECO:0000313" key="10">
    <source>
        <dbReference type="Proteomes" id="UP000665020"/>
    </source>
</evidence>
<evidence type="ECO:0000256" key="4">
    <source>
        <dbReference type="ARBA" id="ARBA00022692"/>
    </source>
</evidence>
<evidence type="ECO:0000256" key="6">
    <source>
        <dbReference type="ARBA" id="ARBA00023136"/>
    </source>
</evidence>
<dbReference type="GO" id="GO:0055085">
    <property type="term" value="P:transmembrane transport"/>
    <property type="evidence" value="ECO:0007669"/>
    <property type="project" value="InterPro"/>
</dbReference>
<sequence length="276" mass="30753">MNKTKITSRLKYLVIFGWLFFIIAPYLWMFITSLKPPAEIYTKTINYWPNNPSIESYLSLLKTTPFIRYFLNSLLVAVGTTVIALIASVTAAFVFSRLPFRGSRGLLSGMLVSQMVPAILLAIPLFLIFNKLSFVNSIVKLILAHSTYAIPFATWTMTGFINEIPRSIDEAAAIDGASPLQIFWHVLLPLIIPGVVGVATYIFIFSWKEFLYALTLTSRTVDRTLPIGLHTFMGEYTIRWDLLTSAGVITVIPVILIFVLGQKYLIAGLTAGSTKG</sequence>
<feature type="transmembrane region" description="Helical" evidence="7">
    <location>
        <begin position="242"/>
        <end position="260"/>
    </location>
</feature>
<dbReference type="Gene3D" id="1.10.3720.10">
    <property type="entry name" value="MetI-like"/>
    <property type="match status" value="1"/>
</dbReference>
<feature type="transmembrane region" description="Helical" evidence="7">
    <location>
        <begin position="12"/>
        <end position="31"/>
    </location>
</feature>
<dbReference type="PANTHER" id="PTHR32243:SF18">
    <property type="entry name" value="INNER MEMBRANE ABC TRANSPORTER PERMEASE PROTEIN YCJP"/>
    <property type="match status" value="1"/>
</dbReference>
<dbReference type="GO" id="GO:0005886">
    <property type="term" value="C:plasma membrane"/>
    <property type="evidence" value="ECO:0007669"/>
    <property type="project" value="UniProtKB-SubCell"/>
</dbReference>
<keyword evidence="5 7" id="KW-1133">Transmembrane helix</keyword>
<comment type="similarity">
    <text evidence="7">Belongs to the binding-protein-dependent transport system permease family.</text>
</comment>
<evidence type="ECO:0000256" key="1">
    <source>
        <dbReference type="ARBA" id="ARBA00004651"/>
    </source>
</evidence>
<feature type="transmembrane region" description="Helical" evidence="7">
    <location>
        <begin position="182"/>
        <end position="204"/>
    </location>
</feature>
<accession>A0A8A7KB49</accession>
<evidence type="ECO:0000256" key="5">
    <source>
        <dbReference type="ARBA" id="ARBA00022989"/>
    </source>
</evidence>
<keyword evidence="2 7" id="KW-0813">Transport</keyword>
<gene>
    <name evidence="9" type="ORF">GM661_04610</name>
</gene>
<dbReference type="Proteomes" id="UP000665020">
    <property type="component" value="Chromosome"/>
</dbReference>